<proteinExistence type="inferred from homology"/>
<dbReference type="Proteomes" id="UP000494163">
    <property type="component" value="Chromosome 3R"/>
</dbReference>
<dbReference type="STRING" id="30019.A0A0M5J5C6"/>
<keyword evidence="10" id="KW-1185">Reference proteome</keyword>
<evidence type="ECO:0000256" key="6">
    <source>
        <dbReference type="ARBA" id="ARBA00022859"/>
    </source>
</evidence>
<keyword evidence="6" id="KW-0391">Immunity</keyword>
<keyword evidence="5 8" id="KW-0732">Signal</keyword>
<evidence type="ECO:0000313" key="9">
    <source>
        <dbReference type="EMBL" id="ALC47406.1"/>
    </source>
</evidence>
<dbReference type="OMA" id="NCEICNV"/>
<dbReference type="EMBL" id="CP012526">
    <property type="protein sequence ID" value="ALC47406.1"/>
    <property type="molecule type" value="Genomic_DNA"/>
</dbReference>
<dbReference type="InterPro" id="IPR013172">
    <property type="entry name" value="Bomanin"/>
</dbReference>
<gene>
    <name evidence="9" type="ORF">Dbus_chr3Rg2156</name>
</gene>
<organism evidence="9 10">
    <name type="scientific">Drosophila busckii</name>
    <name type="common">Fruit fly</name>
    <dbReference type="NCBI Taxonomy" id="30019"/>
    <lineage>
        <taxon>Eukaryota</taxon>
        <taxon>Metazoa</taxon>
        <taxon>Ecdysozoa</taxon>
        <taxon>Arthropoda</taxon>
        <taxon>Hexapoda</taxon>
        <taxon>Insecta</taxon>
        <taxon>Pterygota</taxon>
        <taxon>Neoptera</taxon>
        <taxon>Endopterygota</taxon>
        <taxon>Diptera</taxon>
        <taxon>Brachycera</taxon>
        <taxon>Muscomorpha</taxon>
        <taxon>Ephydroidea</taxon>
        <taxon>Drosophilidae</taxon>
        <taxon>Drosophila</taxon>
    </lineage>
</organism>
<dbReference type="AlphaFoldDB" id="A0A0M5J5C6"/>
<comment type="similarity">
    <text evidence="2">Belongs to the bomanin family.</text>
</comment>
<accession>A0A0M5J5C6</accession>
<evidence type="ECO:0000256" key="7">
    <source>
        <dbReference type="ARBA" id="ARBA00023157"/>
    </source>
</evidence>
<keyword evidence="4" id="KW-0399">Innate immunity</keyword>
<keyword evidence="3" id="KW-0964">Secreted</keyword>
<dbReference type="OrthoDB" id="7880487at2759"/>
<evidence type="ECO:0000256" key="2">
    <source>
        <dbReference type="ARBA" id="ARBA00005379"/>
    </source>
</evidence>
<evidence type="ECO:0000256" key="4">
    <source>
        <dbReference type="ARBA" id="ARBA00022588"/>
    </source>
</evidence>
<sequence>MKCFLLCVLALLPALISAAPGTVVVNGVCLTCANPNGDPVYINGQEYRSFNSDGNGNSGNVVVSRPGYNNGRSTVYRRGGNTVVNGNCEICNVDV</sequence>
<comment type="subcellular location">
    <subcellularLocation>
        <location evidence="1">Secreted</location>
    </subcellularLocation>
</comment>
<protein>
    <submittedName>
        <fullName evidence="9">CG5791</fullName>
    </submittedName>
</protein>
<dbReference type="Pfam" id="PF08194">
    <property type="entry name" value="DIM"/>
    <property type="match status" value="1"/>
</dbReference>
<dbReference type="GO" id="GO:0045087">
    <property type="term" value="P:innate immune response"/>
    <property type="evidence" value="ECO:0007669"/>
    <property type="project" value="UniProtKB-KW"/>
</dbReference>
<dbReference type="GO" id="GO:0005576">
    <property type="term" value="C:extracellular region"/>
    <property type="evidence" value="ECO:0007669"/>
    <property type="project" value="UniProtKB-SubCell"/>
</dbReference>
<feature type="chain" id="PRO_5005803697" evidence="8">
    <location>
        <begin position="19"/>
        <end position="95"/>
    </location>
</feature>
<keyword evidence="7" id="KW-1015">Disulfide bond</keyword>
<feature type="signal peptide" evidence="8">
    <location>
        <begin position="1"/>
        <end position="18"/>
    </location>
</feature>
<evidence type="ECO:0000256" key="3">
    <source>
        <dbReference type="ARBA" id="ARBA00022525"/>
    </source>
</evidence>
<reference evidence="9 10" key="1">
    <citation type="submission" date="2015-08" db="EMBL/GenBank/DDBJ databases">
        <title>Ancestral chromatin configuration constrains chromatin evolution on differentiating sex chromosomes in Drosophila.</title>
        <authorList>
            <person name="Zhou Q."/>
            <person name="Bachtrog D."/>
        </authorList>
    </citation>
    <scope>NUCLEOTIDE SEQUENCE [LARGE SCALE GENOMIC DNA]</scope>
    <source>
        <tissue evidence="9">Whole larvae</tissue>
    </source>
</reference>
<evidence type="ECO:0000256" key="5">
    <source>
        <dbReference type="ARBA" id="ARBA00022729"/>
    </source>
</evidence>
<evidence type="ECO:0000313" key="10">
    <source>
        <dbReference type="Proteomes" id="UP000494163"/>
    </source>
</evidence>
<evidence type="ECO:0000256" key="1">
    <source>
        <dbReference type="ARBA" id="ARBA00004613"/>
    </source>
</evidence>
<name>A0A0M5J5C6_DROBS</name>
<evidence type="ECO:0000256" key="8">
    <source>
        <dbReference type="SAM" id="SignalP"/>
    </source>
</evidence>